<organism evidence="3 4">
    <name type="scientific">Ascosphaera apis ARSEF 7405</name>
    <dbReference type="NCBI Taxonomy" id="392613"/>
    <lineage>
        <taxon>Eukaryota</taxon>
        <taxon>Fungi</taxon>
        <taxon>Dikarya</taxon>
        <taxon>Ascomycota</taxon>
        <taxon>Pezizomycotina</taxon>
        <taxon>Eurotiomycetes</taxon>
        <taxon>Eurotiomycetidae</taxon>
        <taxon>Onygenales</taxon>
        <taxon>Ascosphaeraceae</taxon>
        <taxon>Ascosphaera</taxon>
    </lineage>
</organism>
<dbReference type="InterPro" id="IPR036291">
    <property type="entry name" value="NAD(P)-bd_dom_sf"/>
</dbReference>
<dbReference type="Proteomes" id="UP000242877">
    <property type="component" value="Unassembled WGS sequence"/>
</dbReference>
<dbReference type="SUPFAM" id="SSF51735">
    <property type="entry name" value="NAD(P)-binding Rossmann-fold domains"/>
    <property type="match status" value="1"/>
</dbReference>
<proteinExistence type="inferred from homology"/>
<keyword evidence="4" id="KW-1185">Reference proteome</keyword>
<sequence length="273" mass="30164">MAVNPRVLLLGGHGKVSLHLTPLLLQRSWDVISVIRDSSQIDEIKALGKGKPGKVDVLLSSLDDVKSDSDAEAIVEKAKPDYVVWSAGAGGKGGASRTNAVDRDACKHIINATLNKPQIKKFLMVSHIGSRRRQAPWMSKEKWDKIDHVNREVLPTYYAAKLEADEYFLAMTKKRLENDKDFQAILLRPGMLTLEKPSGKVELGKTKAGGQVSREQVAIVADKLLARDDTRGWIDLIDGETPIDEAIDRVVKDKVDAVDGEDVEAVYKRFSVL</sequence>
<reference evidence="3 4" key="1">
    <citation type="journal article" date="2016" name="Genome Biol. Evol.">
        <title>Divergent and convergent evolution of fungal pathogenicity.</title>
        <authorList>
            <person name="Shang Y."/>
            <person name="Xiao G."/>
            <person name="Zheng P."/>
            <person name="Cen K."/>
            <person name="Zhan S."/>
            <person name="Wang C."/>
        </authorList>
    </citation>
    <scope>NUCLEOTIDE SEQUENCE [LARGE SCALE GENOMIC DNA]</scope>
    <source>
        <strain evidence="3 4">ARSEF 7405</strain>
    </source>
</reference>
<dbReference type="VEuPathDB" id="FungiDB:AAP_02078"/>
<dbReference type="AlphaFoldDB" id="A0A168AJ46"/>
<evidence type="ECO:0000313" key="3">
    <source>
        <dbReference type="EMBL" id="KZZ93985.1"/>
    </source>
</evidence>
<name>A0A168AJ46_9EURO</name>
<protein>
    <submittedName>
        <fullName evidence="3">NAD dependent epimerase/dehydratase family protein</fullName>
    </submittedName>
</protein>
<dbReference type="PANTHER" id="PTHR15020">
    <property type="entry name" value="FLAVIN REDUCTASE-RELATED"/>
    <property type="match status" value="1"/>
</dbReference>
<dbReference type="Pfam" id="PF13460">
    <property type="entry name" value="NAD_binding_10"/>
    <property type="match status" value="1"/>
</dbReference>
<comment type="similarity">
    <text evidence="1">Belongs to the avfA family.</text>
</comment>
<dbReference type="PANTHER" id="PTHR15020:SF50">
    <property type="entry name" value="UPF0659 PROTEIN YMR090W"/>
    <property type="match status" value="1"/>
</dbReference>
<dbReference type="OrthoDB" id="10254604at2759"/>
<dbReference type="Gene3D" id="3.40.50.720">
    <property type="entry name" value="NAD(P)-binding Rossmann-like Domain"/>
    <property type="match status" value="1"/>
</dbReference>
<evidence type="ECO:0000313" key="4">
    <source>
        <dbReference type="Proteomes" id="UP000242877"/>
    </source>
</evidence>
<gene>
    <name evidence="3" type="ORF">AAP_02078</name>
</gene>
<accession>A0A168AJ46</accession>
<comment type="caution">
    <text evidence="3">The sequence shown here is derived from an EMBL/GenBank/DDBJ whole genome shotgun (WGS) entry which is preliminary data.</text>
</comment>
<evidence type="ECO:0000256" key="1">
    <source>
        <dbReference type="ARBA" id="ARBA00038376"/>
    </source>
</evidence>
<feature type="domain" description="NAD(P)-binding" evidence="2">
    <location>
        <begin position="11"/>
        <end position="226"/>
    </location>
</feature>
<dbReference type="InterPro" id="IPR016040">
    <property type="entry name" value="NAD(P)-bd_dom"/>
</dbReference>
<dbReference type="EMBL" id="AZGZ01000007">
    <property type="protein sequence ID" value="KZZ93985.1"/>
    <property type="molecule type" value="Genomic_DNA"/>
</dbReference>
<evidence type="ECO:0000259" key="2">
    <source>
        <dbReference type="Pfam" id="PF13460"/>
    </source>
</evidence>